<evidence type="ECO:0000313" key="6">
    <source>
        <dbReference type="Proteomes" id="UP000324832"/>
    </source>
</evidence>
<keyword evidence="1" id="KW-0349">Heme</keyword>
<dbReference type="InterPro" id="IPR036400">
    <property type="entry name" value="Cyt_B5-like_heme/steroid_sf"/>
</dbReference>
<evidence type="ECO:0000256" key="2">
    <source>
        <dbReference type="ARBA" id="ARBA00022723"/>
    </source>
</evidence>
<evidence type="ECO:0000259" key="4">
    <source>
        <dbReference type="PROSITE" id="PS50255"/>
    </source>
</evidence>
<dbReference type="GO" id="GO:0020037">
    <property type="term" value="F:heme binding"/>
    <property type="evidence" value="ECO:0007669"/>
    <property type="project" value="TreeGrafter"/>
</dbReference>
<dbReference type="InterPro" id="IPR051872">
    <property type="entry name" value="Cytochrome_b5/Flavoprotein_Rdt"/>
</dbReference>
<evidence type="ECO:0000256" key="3">
    <source>
        <dbReference type="ARBA" id="ARBA00023004"/>
    </source>
</evidence>
<evidence type="ECO:0000313" key="5">
    <source>
        <dbReference type="EMBL" id="VVC92139.1"/>
    </source>
</evidence>
<dbReference type="EMBL" id="FZQP02001226">
    <property type="protein sequence ID" value="VVC92139.1"/>
    <property type="molecule type" value="Genomic_DNA"/>
</dbReference>
<dbReference type="GO" id="GO:0004128">
    <property type="term" value="F:cytochrome-b5 reductase activity, acting on NAD(P)H"/>
    <property type="evidence" value="ECO:0007669"/>
    <property type="project" value="TreeGrafter"/>
</dbReference>
<organism evidence="5 6">
    <name type="scientific">Leptidea sinapis</name>
    <dbReference type="NCBI Taxonomy" id="189913"/>
    <lineage>
        <taxon>Eukaryota</taxon>
        <taxon>Metazoa</taxon>
        <taxon>Ecdysozoa</taxon>
        <taxon>Arthropoda</taxon>
        <taxon>Hexapoda</taxon>
        <taxon>Insecta</taxon>
        <taxon>Pterygota</taxon>
        <taxon>Neoptera</taxon>
        <taxon>Endopterygota</taxon>
        <taxon>Lepidoptera</taxon>
        <taxon>Glossata</taxon>
        <taxon>Ditrysia</taxon>
        <taxon>Papilionoidea</taxon>
        <taxon>Pieridae</taxon>
        <taxon>Dismorphiinae</taxon>
        <taxon>Leptidea</taxon>
    </lineage>
</organism>
<proteinExistence type="predicted"/>
<name>A0A5E4Q4B8_9NEOP</name>
<feature type="domain" description="Cytochrome b5 heme-binding" evidence="4">
    <location>
        <begin position="62"/>
        <end position="112"/>
    </location>
</feature>
<reference evidence="5 6" key="1">
    <citation type="submission" date="2017-07" db="EMBL/GenBank/DDBJ databases">
        <authorList>
            <person name="Talla V."/>
            <person name="Backstrom N."/>
        </authorList>
    </citation>
    <scope>NUCLEOTIDE SEQUENCE [LARGE SCALE GENOMIC DNA]</scope>
</reference>
<dbReference type="SUPFAM" id="SSF55856">
    <property type="entry name" value="Cytochrome b5-like heme/steroid binding domain"/>
    <property type="match status" value="1"/>
</dbReference>
<dbReference type="Pfam" id="PF00173">
    <property type="entry name" value="Cyt-b5"/>
    <property type="match status" value="1"/>
</dbReference>
<dbReference type="GO" id="GO:0006801">
    <property type="term" value="P:superoxide metabolic process"/>
    <property type="evidence" value="ECO:0007669"/>
    <property type="project" value="TreeGrafter"/>
</dbReference>
<gene>
    <name evidence="5" type="ORF">LSINAPIS_LOCUS4645</name>
</gene>
<dbReference type="InterPro" id="IPR001199">
    <property type="entry name" value="Cyt_B5-like_heme/steroid-bd"/>
</dbReference>
<dbReference type="PANTHER" id="PTHR46237">
    <property type="entry name" value="CYTOCHROME B5 REDUCTASE 4 FAMILY MEMBER"/>
    <property type="match status" value="1"/>
</dbReference>
<dbReference type="AlphaFoldDB" id="A0A5E4Q4B8"/>
<dbReference type="GO" id="GO:0046872">
    <property type="term" value="F:metal ion binding"/>
    <property type="evidence" value="ECO:0007669"/>
    <property type="project" value="UniProtKB-KW"/>
</dbReference>
<keyword evidence="2" id="KW-0479">Metal-binding</keyword>
<dbReference type="Gene3D" id="3.10.120.10">
    <property type="entry name" value="Cytochrome b5-like heme/steroid binding domain"/>
    <property type="match status" value="1"/>
</dbReference>
<keyword evidence="6" id="KW-1185">Reference proteome</keyword>
<evidence type="ECO:0000256" key="1">
    <source>
        <dbReference type="ARBA" id="ARBA00022617"/>
    </source>
</evidence>
<dbReference type="PROSITE" id="PS50255">
    <property type="entry name" value="CYTOCHROME_B5_2"/>
    <property type="match status" value="1"/>
</dbReference>
<dbReference type="GO" id="GO:0005783">
    <property type="term" value="C:endoplasmic reticulum"/>
    <property type="evidence" value="ECO:0007669"/>
    <property type="project" value="TreeGrafter"/>
</dbReference>
<accession>A0A5E4Q4B8</accession>
<protein>
    <recommendedName>
        <fullName evidence="4">Cytochrome b5 heme-binding domain-containing protein</fullName>
    </recommendedName>
</protein>
<sequence>MPCCECCGCCACWWTGRRRHRPPDLQAGNPRNKCALQPGHSLMDWIRLGNSGKDLTGVGGRIRPVSPTELSLHNTQNNAWLAIRGRVYNITHYLPFHPGANAWRRNGCHRTV</sequence>
<dbReference type="PANTHER" id="PTHR46237:SF1">
    <property type="entry name" value="CYTOCHROME B5 REDUCTASE 4"/>
    <property type="match status" value="1"/>
</dbReference>
<keyword evidence="3" id="KW-0408">Iron</keyword>
<dbReference type="Proteomes" id="UP000324832">
    <property type="component" value="Unassembled WGS sequence"/>
</dbReference>